<dbReference type="Gene3D" id="3.30.70.270">
    <property type="match status" value="2"/>
</dbReference>
<evidence type="ECO:0000256" key="5">
    <source>
        <dbReference type="ARBA" id="ARBA00039658"/>
    </source>
</evidence>
<dbReference type="SUPFAM" id="SSF56672">
    <property type="entry name" value="DNA/RNA polymerases"/>
    <property type="match status" value="1"/>
</dbReference>
<dbReference type="Pfam" id="PF00078">
    <property type="entry name" value="RVT_1"/>
    <property type="match status" value="1"/>
</dbReference>
<dbReference type="Pfam" id="PF00665">
    <property type="entry name" value="rve"/>
    <property type="match status" value="1"/>
</dbReference>
<dbReference type="PROSITE" id="PS00615">
    <property type="entry name" value="C_TYPE_LECTIN_1"/>
    <property type="match status" value="1"/>
</dbReference>
<dbReference type="Pfam" id="PF17921">
    <property type="entry name" value="Integrase_H2C2"/>
    <property type="match status" value="1"/>
</dbReference>
<reference evidence="10 11" key="1">
    <citation type="submission" date="2022-01" db="EMBL/GenBank/DDBJ databases">
        <title>A high-quality chromosome-level genome assembly of rohu carp, Labeo rohita.</title>
        <authorList>
            <person name="Arick M.A. II"/>
            <person name="Hsu C.-Y."/>
            <person name="Magbanua Z."/>
            <person name="Pechanova O."/>
            <person name="Grover C."/>
            <person name="Miller E."/>
            <person name="Thrash A."/>
            <person name="Ezzel L."/>
            <person name="Alam S."/>
            <person name="Benzie J."/>
            <person name="Hamilton M."/>
            <person name="Karsi A."/>
            <person name="Lawrence M.L."/>
            <person name="Peterson D.G."/>
        </authorList>
    </citation>
    <scope>NUCLEOTIDE SEQUENCE [LARGE SCALE GENOMIC DNA]</scope>
    <source>
        <strain evidence="11">BAU-BD-2019</strain>
        <tissue evidence="10">Blood</tissue>
    </source>
</reference>
<keyword evidence="4" id="KW-0511">Multifunctional enzyme</keyword>
<dbReference type="InterPro" id="IPR018378">
    <property type="entry name" value="C-type_lectin_CS"/>
</dbReference>
<dbReference type="InterPro" id="IPR036397">
    <property type="entry name" value="RNaseH_sf"/>
</dbReference>
<dbReference type="InterPro" id="IPR001304">
    <property type="entry name" value="C-type_lectin-like"/>
</dbReference>
<gene>
    <name evidence="10" type="ORF">H4Q32_002048</name>
</gene>
<evidence type="ECO:0000256" key="1">
    <source>
        <dbReference type="ARBA" id="ARBA00010879"/>
    </source>
</evidence>
<dbReference type="InterPro" id="IPR043128">
    <property type="entry name" value="Rev_trsase/Diguanyl_cyclase"/>
</dbReference>
<keyword evidence="3" id="KW-1015">Disulfide bond</keyword>
<evidence type="ECO:0000259" key="8">
    <source>
        <dbReference type="PROSITE" id="PS50878"/>
    </source>
</evidence>
<dbReference type="PANTHER" id="PTHR37984">
    <property type="entry name" value="PROTEIN CBG26694"/>
    <property type="match status" value="1"/>
</dbReference>
<evidence type="ECO:0000256" key="4">
    <source>
        <dbReference type="ARBA" id="ARBA00023268"/>
    </source>
</evidence>
<name>A0ABQ8MK07_LABRO</name>
<dbReference type="PROSITE" id="PS50994">
    <property type="entry name" value="INTEGRASE"/>
    <property type="match status" value="1"/>
</dbReference>
<feature type="compositionally biased region" description="Basic and acidic residues" evidence="6">
    <location>
        <begin position="1018"/>
        <end position="1033"/>
    </location>
</feature>
<evidence type="ECO:0000313" key="11">
    <source>
        <dbReference type="Proteomes" id="UP000830375"/>
    </source>
</evidence>
<evidence type="ECO:0000256" key="3">
    <source>
        <dbReference type="ARBA" id="ARBA00023157"/>
    </source>
</evidence>
<dbReference type="EMBL" id="JACTAM010000007">
    <property type="protein sequence ID" value="KAI2663030.1"/>
    <property type="molecule type" value="Genomic_DNA"/>
</dbReference>
<feature type="domain" description="Integrase catalytic" evidence="9">
    <location>
        <begin position="764"/>
        <end position="854"/>
    </location>
</feature>
<dbReference type="InterPro" id="IPR043502">
    <property type="entry name" value="DNA/RNA_pol_sf"/>
</dbReference>
<feature type="region of interest" description="Disordered" evidence="6">
    <location>
        <begin position="1008"/>
        <end position="1033"/>
    </location>
</feature>
<dbReference type="Gene3D" id="3.10.100.10">
    <property type="entry name" value="Mannose-Binding Protein A, subunit A"/>
    <property type="match status" value="1"/>
</dbReference>
<feature type="domain" description="Reverse transcriptase" evidence="8">
    <location>
        <begin position="149"/>
        <end position="328"/>
    </location>
</feature>
<dbReference type="InterPro" id="IPR041577">
    <property type="entry name" value="RT_RNaseH_2"/>
</dbReference>
<dbReference type="SMART" id="SM00034">
    <property type="entry name" value="CLECT"/>
    <property type="match status" value="1"/>
</dbReference>
<keyword evidence="11" id="KW-1185">Reference proteome</keyword>
<dbReference type="SUPFAM" id="SSF56436">
    <property type="entry name" value="C-type lectin-like"/>
    <property type="match status" value="1"/>
</dbReference>
<feature type="domain" description="C-type lectin" evidence="7">
    <location>
        <begin position="1168"/>
        <end position="1272"/>
    </location>
</feature>
<sequence>MREKPTKQSTGVVNLSPEDIWLRARTRLGTLTPVESLKLNETCEVKFQRISADIEEITVNTKNEQILENSSKEFLSKLNIGGTLEQQAELSDLLIQFSDVFALEDEDLGFTEKVQHEILVTDDIPVTQPYRRIPPTQYKEVREHITKLLKKGVIQESTSAYASPIVLVRKTDGSLRLCVDYRQLNSKTQRDAFPLPRIDESFDALQGATFFSSIDLASGYHQVAVHERDRHKMAFTTPFGIFEYCRMPFGVCNGPSTFQRLMQTTMGDLIFQIMLVYLDDILVYAPTFPEHLQRLEIVFKRLRETGLKVKPEKCHFLQQKVIFLGHQVSAQGIATDPGKIEAVKEWKVPKTVRELRSFLGFCSYYRKFIEGFSRIAGPLHDLVNLCITQFGQGKKDFGALWSSECQSAFELLKEKLTSVPVLGYADFNLPFVLETDASHEGLGAILYQQQGGCKRVIAFASRRLRKAERNDRYYSSMKLELLALKWAVSEKFRGYLLGSKFVVITDNNPLCHLKTAKLGAVEQRWVAQLSVFDFDVRYRPGRHNTAADALSRQPLAGEPAIPDEYDDCVAICNIIRRGTVLEPGLVIASERCYRVRQIRALECGEEVDNDKQGSTHTLPGYTTAELADFQKNDPTISSFRPFWESRKKPSRCERSHLSKSMLSLIKQWKSICERNGLLYRVVNDPHHGECQQLLLPACLKEPVLESVHENMGHQGIERTISLLRKRCFWVGMYNDVDQWIKKCQRCVLTKMPQPRIHAPMKPFLASRPLEVVAVDFTVLEPSSDGRENVLIITDVFTKFTQAFPTKDQRADTTAKILLREWFMKYGVPERLHSDQGRNFESDVIAELCKMYGVKKTQEAVARTPSRVALCLQCHATCNYRILTILLTVWSPHLPVDALLGYEQPADRKQDWLVIHQERLREAHEQARKYAEHKAAERLAPLNDKVYCPMINVGQQVYLRHRPLGRNKIQDSWGPTVYKVIDVQGTTYTVEPLEGGPIKRLHRTDLRPCVTSLPEPESTEDHPPKVQEERKDTSELVEVQSDPDFVVLEEVTYPSLQETNQIGIPSADSDGLVDQSELILDYPELQDSEPKQVVPDISPALRVEEPVLMKPVPTPRRTKRANAGVHSNPFNEPRSTCNAVSLSPEVFSQVLTSLGSVFFREAVKECQNHFITENKTWTEAQSYCREKYTDLATVDNMNDMNKLKKTVNTGSVNPVWTGLQKTGHNKWQWSSGEPVLYLNWATGQPEGTDECAMMWNGEWHDLSCGTTQHFICNRQGSPNLFLEDQCPAEFTSNFPQHLPGSFKVGAKLCRDTSPPGPGLVTPALGS</sequence>
<dbReference type="InterPro" id="IPR001584">
    <property type="entry name" value="Integrase_cat-core"/>
</dbReference>
<dbReference type="InterPro" id="IPR016187">
    <property type="entry name" value="CTDL_fold"/>
</dbReference>
<accession>A0ABQ8MK07</accession>
<comment type="similarity">
    <text evidence="1">Belongs to the beta type-B retroviral polymerase family. HERV class-II K(HML-2) pol subfamily.</text>
</comment>
<dbReference type="Gene3D" id="3.30.420.10">
    <property type="entry name" value="Ribonuclease H-like superfamily/Ribonuclease H"/>
    <property type="match status" value="1"/>
</dbReference>
<dbReference type="Gene3D" id="3.10.20.370">
    <property type="match status" value="1"/>
</dbReference>
<dbReference type="InterPro" id="IPR000477">
    <property type="entry name" value="RT_dom"/>
</dbReference>
<dbReference type="InterPro" id="IPR016186">
    <property type="entry name" value="C-type_lectin-like/link_sf"/>
</dbReference>
<dbReference type="CDD" id="cd03602">
    <property type="entry name" value="CLECT_1"/>
    <property type="match status" value="1"/>
</dbReference>
<dbReference type="Gene3D" id="3.10.10.10">
    <property type="entry name" value="HIV Type 1 Reverse Transcriptase, subunit A, domain 1"/>
    <property type="match status" value="1"/>
</dbReference>
<dbReference type="InterPro" id="IPR012337">
    <property type="entry name" value="RNaseH-like_sf"/>
</dbReference>
<dbReference type="InterPro" id="IPR050951">
    <property type="entry name" value="Retrovirus_Pol_polyprotein"/>
</dbReference>
<dbReference type="Pfam" id="PF17919">
    <property type="entry name" value="RT_RNaseH_2"/>
    <property type="match status" value="1"/>
</dbReference>
<protein>
    <recommendedName>
        <fullName evidence="5">Gypsy retrotransposon integrase-like protein 1</fullName>
        <ecNumber evidence="2">3.1.26.4</ecNumber>
    </recommendedName>
</protein>
<evidence type="ECO:0000259" key="9">
    <source>
        <dbReference type="PROSITE" id="PS50994"/>
    </source>
</evidence>
<dbReference type="SUPFAM" id="SSF53098">
    <property type="entry name" value="Ribonuclease H-like"/>
    <property type="match status" value="1"/>
</dbReference>
<proteinExistence type="inferred from homology"/>
<dbReference type="EC" id="3.1.26.4" evidence="2"/>
<dbReference type="Proteomes" id="UP000830375">
    <property type="component" value="Unassembled WGS sequence"/>
</dbReference>
<dbReference type="Pfam" id="PF00059">
    <property type="entry name" value="Lectin_C"/>
    <property type="match status" value="1"/>
</dbReference>
<evidence type="ECO:0000259" key="7">
    <source>
        <dbReference type="PROSITE" id="PS50041"/>
    </source>
</evidence>
<dbReference type="PROSITE" id="PS50878">
    <property type="entry name" value="RT_POL"/>
    <property type="match status" value="1"/>
</dbReference>
<evidence type="ECO:0000256" key="6">
    <source>
        <dbReference type="SAM" id="MobiDB-lite"/>
    </source>
</evidence>
<comment type="caution">
    <text evidence="10">The sequence shown here is derived from an EMBL/GenBank/DDBJ whole genome shotgun (WGS) entry which is preliminary data.</text>
</comment>
<evidence type="ECO:0000256" key="2">
    <source>
        <dbReference type="ARBA" id="ARBA00012180"/>
    </source>
</evidence>
<dbReference type="PANTHER" id="PTHR37984:SF5">
    <property type="entry name" value="PROTEIN NYNRIN-LIKE"/>
    <property type="match status" value="1"/>
</dbReference>
<dbReference type="CDD" id="cd01647">
    <property type="entry name" value="RT_LTR"/>
    <property type="match status" value="1"/>
</dbReference>
<dbReference type="Gene3D" id="1.10.340.70">
    <property type="match status" value="1"/>
</dbReference>
<dbReference type="CDD" id="cd09274">
    <property type="entry name" value="RNase_HI_RT_Ty3"/>
    <property type="match status" value="1"/>
</dbReference>
<dbReference type="InterPro" id="IPR041588">
    <property type="entry name" value="Integrase_H2C2"/>
</dbReference>
<dbReference type="PROSITE" id="PS50041">
    <property type="entry name" value="C_TYPE_LECTIN_2"/>
    <property type="match status" value="1"/>
</dbReference>
<evidence type="ECO:0000313" key="10">
    <source>
        <dbReference type="EMBL" id="KAI2663030.1"/>
    </source>
</evidence>
<organism evidence="10 11">
    <name type="scientific">Labeo rohita</name>
    <name type="common">Indian major carp</name>
    <name type="synonym">Cyprinus rohita</name>
    <dbReference type="NCBI Taxonomy" id="84645"/>
    <lineage>
        <taxon>Eukaryota</taxon>
        <taxon>Metazoa</taxon>
        <taxon>Chordata</taxon>
        <taxon>Craniata</taxon>
        <taxon>Vertebrata</taxon>
        <taxon>Euteleostomi</taxon>
        <taxon>Actinopterygii</taxon>
        <taxon>Neopterygii</taxon>
        <taxon>Teleostei</taxon>
        <taxon>Ostariophysi</taxon>
        <taxon>Cypriniformes</taxon>
        <taxon>Cyprinidae</taxon>
        <taxon>Labeoninae</taxon>
        <taxon>Labeonini</taxon>
        <taxon>Labeo</taxon>
    </lineage>
</organism>